<feature type="region of interest" description="Disordered" evidence="1">
    <location>
        <begin position="31"/>
        <end position="57"/>
    </location>
</feature>
<dbReference type="InParanoid" id="A0A0D2WVI6"/>
<sequence>MRTGLGPGGVTAGVALKLVTGDELPLNCERAAATAPPDAGRGTGEPPTGELAPEEPRKLPGIWILPGRLALSRRPTGGWSSRLSACKAAAGEAGAGDDAPAGEAGAGAGDASPPLLTGVEDLAGEPKAAAASARSSSTRERAASAAARIWETSIGSEPAGTMSWVSPRTCSWRGICDMLEARKTSPEMPPQREASVRPGVTKNRKSEDT</sequence>
<feature type="compositionally biased region" description="Low complexity" evidence="1">
    <location>
        <begin position="92"/>
        <end position="103"/>
    </location>
</feature>
<feature type="region of interest" description="Disordered" evidence="1">
    <location>
        <begin position="92"/>
        <end position="119"/>
    </location>
</feature>
<reference evidence="3" key="1">
    <citation type="submission" date="2011-02" db="EMBL/GenBank/DDBJ databases">
        <title>The Genome Sequence of Capsaspora owczarzaki ATCC 30864.</title>
        <authorList>
            <person name="Russ C."/>
            <person name="Cuomo C."/>
            <person name="Burger G."/>
            <person name="Gray M.W."/>
            <person name="Holland P.W.H."/>
            <person name="King N."/>
            <person name="Lang F.B.F."/>
            <person name="Roger A.J."/>
            <person name="Ruiz-Trillo I."/>
            <person name="Young S.K."/>
            <person name="Zeng Q."/>
            <person name="Gargeya S."/>
            <person name="Alvarado L."/>
            <person name="Berlin A."/>
            <person name="Chapman S.B."/>
            <person name="Chen Z."/>
            <person name="Freedman E."/>
            <person name="Gellesch M."/>
            <person name="Goldberg J."/>
            <person name="Griggs A."/>
            <person name="Gujja S."/>
            <person name="Heilman E."/>
            <person name="Heiman D."/>
            <person name="Howarth C."/>
            <person name="Mehta T."/>
            <person name="Neiman D."/>
            <person name="Pearson M."/>
            <person name="Roberts A."/>
            <person name="Saif S."/>
            <person name="Shea T."/>
            <person name="Shenoy N."/>
            <person name="Sisk P."/>
            <person name="Stolte C."/>
            <person name="Sykes S."/>
            <person name="White J."/>
            <person name="Yandava C."/>
            <person name="Haas B."/>
            <person name="Nusbaum C."/>
            <person name="Birren B."/>
        </authorList>
    </citation>
    <scope>NUCLEOTIDE SEQUENCE</scope>
    <source>
        <strain evidence="3">ATCC 30864</strain>
    </source>
</reference>
<evidence type="ECO:0000256" key="1">
    <source>
        <dbReference type="SAM" id="MobiDB-lite"/>
    </source>
</evidence>
<feature type="region of interest" description="Disordered" evidence="1">
    <location>
        <begin position="181"/>
        <end position="209"/>
    </location>
</feature>
<organism evidence="2 3">
    <name type="scientific">Capsaspora owczarzaki (strain ATCC 30864)</name>
    <dbReference type="NCBI Taxonomy" id="595528"/>
    <lineage>
        <taxon>Eukaryota</taxon>
        <taxon>Filasterea</taxon>
        <taxon>Capsaspora</taxon>
    </lineage>
</organism>
<gene>
    <name evidence="2" type="ORF">CAOG_010003</name>
</gene>
<evidence type="ECO:0000313" key="2">
    <source>
        <dbReference type="EMBL" id="KJE96213.1"/>
    </source>
</evidence>
<dbReference type="AlphaFoldDB" id="A0A0D2WVI6"/>
<protein>
    <submittedName>
        <fullName evidence="2">Uncharacterized protein</fullName>
    </submittedName>
</protein>
<evidence type="ECO:0000313" key="3">
    <source>
        <dbReference type="Proteomes" id="UP000008743"/>
    </source>
</evidence>
<proteinExistence type="predicted"/>
<dbReference type="EMBL" id="KE346370">
    <property type="protein sequence ID" value="KJE96213.1"/>
    <property type="molecule type" value="Genomic_DNA"/>
</dbReference>
<name>A0A0D2WVI6_CAPO3</name>
<dbReference type="Proteomes" id="UP000008743">
    <property type="component" value="Unassembled WGS sequence"/>
</dbReference>
<keyword evidence="3" id="KW-1185">Reference proteome</keyword>
<accession>A0A0D2WVI6</accession>